<sequence length="52" mass="5966">MGRLLERTEPLHQIVAVIGKQRLSDWKRKAVTTDGFPNFIQQQGGYALRPFP</sequence>
<accession>A0A0B4WZ39</accession>
<keyword evidence="2" id="KW-1185">Reference proteome</keyword>
<dbReference type="AlphaFoldDB" id="A0A0B4WZ39"/>
<dbReference type="EMBL" id="CP006877">
    <property type="protein sequence ID" value="AJD39522.1"/>
    <property type="molecule type" value="Genomic_DNA"/>
</dbReference>
<organism evidence="1 2">
    <name type="scientific">Rhizobium gallicum bv. gallicum R602sp</name>
    <dbReference type="NCBI Taxonomy" id="1041138"/>
    <lineage>
        <taxon>Bacteria</taxon>
        <taxon>Pseudomonadati</taxon>
        <taxon>Pseudomonadota</taxon>
        <taxon>Alphaproteobacteria</taxon>
        <taxon>Hyphomicrobiales</taxon>
        <taxon>Rhizobiaceae</taxon>
        <taxon>Rhizobium/Agrobacterium group</taxon>
        <taxon>Rhizobium</taxon>
    </lineage>
</organism>
<name>A0A0B4WZ39_9HYPH</name>
<gene>
    <name evidence="1" type="ORF">RGR602_CH00148</name>
</gene>
<dbReference type="KEGG" id="rga:RGR602_CH00148"/>
<dbReference type="Proteomes" id="UP000031368">
    <property type="component" value="Chromosome"/>
</dbReference>
<protein>
    <submittedName>
        <fullName evidence="1">Uncharacterized protein</fullName>
    </submittedName>
</protein>
<evidence type="ECO:0000313" key="2">
    <source>
        <dbReference type="Proteomes" id="UP000031368"/>
    </source>
</evidence>
<proteinExistence type="predicted"/>
<dbReference type="HOGENOM" id="CLU_3084006_0_0_5"/>
<evidence type="ECO:0000313" key="1">
    <source>
        <dbReference type="EMBL" id="AJD39522.1"/>
    </source>
</evidence>
<reference evidence="1 2" key="1">
    <citation type="submission" date="2013-11" db="EMBL/GenBank/DDBJ databases">
        <title>Complete genome sequence of Rhizobium gallicum bv. gallicum R602.</title>
        <authorList>
            <person name="Bustos P."/>
            <person name="Santamaria R.I."/>
            <person name="Lozano L."/>
            <person name="Acosta J.L."/>
            <person name="Ormeno-Orrillo E."/>
            <person name="Rogel M.A."/>
            <person name="Romero D."/>
            <person name="Cevallos M.A."/>
            <person name="Martinez-Romero E."/>
            <person name="Gonzalez V."/>
        </authorList>
    </citation>
    <scope>NUCLEOTIDE SEQUENCE [LARGE SCALE GENOMIC DNA]</scope>
    <source>
        <strain evidence="1 2">R602</strain>
    </source>
</reference>